<dbReference type="OrthoDB" id="2384193at2759"/>
<dbReference type="STRING" id="1077348.A0A2G8SIT8"/>
<evidence type="ECO:0000313" key="4">
    <source>
        <dbReference type="Proteomes" id="UP000230002"/>
    </source>
</evidence>
<feature type="transmembrane region" description="Helical" evidence="2">
    <location>
        <begin position="30"/>
        <end position="49"/>
    </location>
</feature>
<feature type="compositionally biased region" description="Pro residues" evidence="1">
    <location>
        <begin position="331"/>
        <end position="348"/>
    </location>
</feature>
<feature type="region of interest" description="Disordered" evidence="1">
    <location>
        <begin position="95"/>
        <end position="122"/>
    </location>
</feature>
<keyword evidence="2" id="KW-0812">Transmembrane</keyword>
<feature type="compositionally biased region" description="Basic and acidic residues" evidence="1">
    <location>
        <begin position="372"/>
        <end position="381"/>
    </location>
</feature>
<keyword evidence="2" id="KW-1133">Transmembrane helix</keyword>
<comment type="caution">
    <text evidence="3">The sequence shown here is derived from an EMBL/GenBank/DDBJ whole genome shotgun (WGS) entry which is preliminary data.</text>
</comment>
<proteinExistence type="predicted"/>
<protein>
    <submittedName>
        <fullName evidence="3">Uncharacterized protein</fullName>
    </submittedName>
</protein>
<organism evidence="3 4">
    <name type="scientific">Ganoderma sinense ZZ0214-1</name>
    <dbReference type="NCBI Taxonomy" id="1077348"/>
    <lineage>
        <taxon>Eukaryota</taxon>
        <taxon>Fungi</taxon>
        <taxon>Dikarya</taxon>
        <taxon>Basidiomycota</taxon>
        <taxon>Agaricomycotina</taxon>
        <taxon>Agaricomycetes</taxon>
        <taxon>Polyporales</taxon>
        <taxon>Polyporaceae</taxon>
        <taxon>Ganoderma</taxon>
    </lineage>
</organism>
<keyword evidence="2" id="KW-0472">Membrane</keyword>
<feature type="compositionally biased region" description="Basic and acidic residues" evidence="1">
    <location>
        <begin position="247"/>
        <end position="263"/>
    </location>
</feature>
<accession>A0A2G8SIT8</accession>
<name>A0A2G8SIT8_9APHY</name>
<feature type="transmembrane region" description="Helical" evidence="2">
    <location>
        <begin position="64"/>
        <end position="85"/>
    </location>
</feature>
<feature type="compositionally biased region" description="Basic residues" evidence="1">
    <location>
        <begin position="206"/>
        <end position="219"/>
    </location>
</feature>
<dbReference type="EMBL" id="AYKW01000007">
    <property type="protein sequence ID" value="PIL33693.1"/>
    <property type="molecule type" value="Genomic_DNA"/>
</dbReference>
<feature type="region of interest" description="Disordered" evidence="1">
    <location>
        <begin position="178"/>
        <end position="388"/>
    </location>
</feature>
<reference evidence="3 4" key="1">
    <citation type="journal article" date="2015" name="Sci. Rep.">
        <title>Chromosome-level genome map provides insights into diverse defense mechanisms in the medicinal fungus Ganoderma sinense.</title>
        <authorList>
            <person name="Zhu Y."/>
            <person name="Xu J."/>
            <person name="Sun C."/>
            <person name="Zhou S."/>
            <person name="Xu H."/>
            <person name="Nelson D.R."/>
            <person name="Qian J."/>
            <person name="Song J."/>
            <person name="Luo H."/>
            <person name="Xiang L."/>
            <person name="Li Y."/>
            <person name="Xu Z."/>
            <person name="Ji A."/>
            <person name="Wang L."/>
            <person name="Lu S."/>
            <person name="Hayward A."/>
            <person name="Sun W."/>
            <person name="Li X."/>
            <person name="Schwartz D.C."/>
            <person name="Wang Y."/>
            <person name="Chen S."/>
        </authorList>
    </citation>
    <scope>NUCLEOTIDE SEQUENCE [LARGE SCALE GENOMIC DNA]</scope>
    <source>
        <strain evidence="3 4">ZZ0214-1</strain>
    </source>
</reference>
<dbReference type="AlphaFoldDB" id="A0A2G8SIT8"/>
<evidence type="ECO:0000313" key="3">
    <source>
        <dbReference type="EMBL" id="PIL33693.1"/>
    </source>
</evidence>
<evidence type="ECO:0000256" key="1">
    <source>
        <dbReference type="SAM" id="MobiDB-lite"/>
    </source>
</evidence>
<dbReference type="Proteomes" id="UP000230002">
    <property type="component" value="Unassembled WGS sequence"/>
</dbReference>
<sequence>MVYWHVKTEGADPAVVVRLATFYQLNQVRVVFRFLFTIPLLIVALDGIIGTEHPINTNLFVTDFLQILAGIGCFVSSMFTLLIFFPRSITRESGYKPKVSSTVPHSPKSPEATPPSHSEPFPYDMPANIHMQHIPMHMVGYATPGGMGMSATGGTRYSMAGYTTTGYTESAYTHSVYSPAESLHDSPQYVQYPPSSGEDGADMQRRGSRVSRSSRRLASRRASAYTVRPMDAHLEGGSDGEEYEGDDERRRDKDADRARVTVREDEESAPPYSCSHPPLEPHPRPHGQPDQQTQTQAAHLHQRQPFLLRSDSNTHIPSSPPAAAPTAQDPSLPPPLGPPPSPPAPAYPPNIHATPTASSHSPPSPTSKGKRRTWDWEERRLTPLQGQGRRGSLHLIANGPGAAAVNLGPGGTGVGLGLGVNLNLNLTTGGGGGGSGGNGNGRRKSALHPYVVNFTSPIDLVDLPDEVPRAI</sequence>
<evidence type="ECO:0000256" key="2">
    <source>
        <dbReference type="SAM" id="Phobius"/>
    </source>
</evidence>
<feature type="compositionally biased region" description="Low complexity" evidence="1">
    <location>
        <begin position="352"/>
        <end position="361"/>
    </location>
</feature>
<keyword evidence="4" id="KW-1185">Reference proteome</keyword>
<gene>
    <name evidence="3" type="ORF">GSI_04317</name>
</gene>